<dbReference type="Pfam" id="PF22680">
    <property type="entry name" value="Glyco_hydro_123_N_2"/>
    <property type="match status" value="1"/>
</dbReference>
<dbReference type="InterPro" id="IPR025150">
    <property type="entry name" value="GH123_cat"/>
</dbReference>
<dbReference type="Gene3D" id="2.60.120.260">
    <property type="entry name" value="Galactose-binding domain-like"/>
    <property type="match status" value="2"/>
</dbReference>
<sequence length="1215" mass="134820">MQWIRAVLTGALLVTSTALAPMAHAREAAGALPGMWTETAYNSVFKDSGRSPEARDDIRLDTAKNDSEGAQIVLRGPAAFTVNSVDFTPLTGPSDAIAASEITYNPVGYHSLNHNSVLGWEPDSFVTPTVRKGAGDYPDRLLNAQSIAVPAGQTQSIWVRVHVPATAAGGVYTGRATVRTTNGDLSVPITVNARNVVIPPADQSEFTNVMWTNFLGLTSWDPGDGDTVELFYGYKRYSADWWQLIDNWAEYMKRYRQNNLQLPLLSLLRDGGSTVDANGKYTFNWSRFDEVAQRFLDKDVVHTLELFTGSGPKNKENNPEYPRYMTEVIPKNPAQAVPDYPYWNTAAADNWYRQFYPAVRQHLIDKGWQDKSWIHIGDEPGAGSEGWDGIHAKLRQYWPEAKVGDAVVNDKAEHIADLTDIVIPNLHTYTDATKADGSNVFDDDRRGGKPLWFYNCNIPAGNHLNRFIDQPQWSQRQTMWLAYNKGATGYLHWAYGNWQAPLDKQDVKGDAHIVWYDKENHTIESSTRYESLRDGMEDWEVLNKLGKTNPGLAHDLANSVAQASDTYTPDVDYMQRVRRIALDAAAGLPVLAKDLARNRTSSASSGDSNKAVDGDSTTAWQPTSGTGTNWVQADLGRQAQVDGVRLKWGTTHASKYRVLTSFDGTKWAEAGSRADNPIDDKAKPGGDDFVGLNVKARYVRVEATASSGGATPYQLLDLQVAGNLLLQQNIAGGKAYERTNPSARFKDDAKTEATDGVLSDNWGDGKSFGYELLADGNVVRPTVTIDLGYSQAVGTVRFHAYQEYPDYRPDMITVETSNDGTNYSERGRLSFVNGASSIWYDLGFAPATARWIRVTLDKKRTNKYQSGVFVDEIEAYGAGQPGDVIPGSTAYQWDDRNNAGHQVIFAPTATGTLGRWDWSAAAGLKRDDLGGGPISGKTTGYAWYNQQHAVARGLNGKLQHWWWIEGETTPHYADWGGDAASDPTAVVWSGQQHIFARSSSADLQHWWWDPADGQLRLDRWAGAPGPIVGTPSTYVWGNQLHVVARGANNHLYHWWWVSGEFEPHFADWGGEAYSDPTTFVWNGQQHVYAQAADGQLFHWFWDAGSGLNKVKWGGAPGKFVGAPSAFKTGTQQHVVARGPNNTLYHWWWDQGLGIVQWEDRGGEVYSDPVGFAFGNQHQYFAQSKSNTLAHWWWVPGDPNNGWHYNDWGGSVLYRQ</sequence>
<dbReference type="Pfam" id="PF03984">
    <property type="entry name" value="DUF346"/>
    <property type="match status" value="6"/>
</dbReference>
<name>A0A4R4P893_9ACTN</name>
<dbReference type="PROSITE" id="PS50022">
    <property type="entry name" value="FA58C_3"/>
    <property type="match status" value="1"/>
</dbReference>
<keyword evidence="2" id="KW-0732">Signal</keyword>
<dbReference type="Proteomes" id="UP000295075">
    <property type="component" value="Unassembled WGS sequence"/>
</dbReference>
<accession>A0A4R4P893</accession>
<comment type="caution">
    <text evidence="4">The sequence shown here is derived from an EMBL/GenBank/DDBJ whole genome shotgun (WGS) entry which is preliminary data.</text>
</comment>
<dbReference type="Gene3D" id="2.120.10.70">
    <property type="entry name" value="Fucose-specific lectin"/>
    <property type="match status" value="1"/>
</dbReference>
<feature type="chain" id="PRO_5038765425" evidence="2">
    <location>
        <begin position="21"/>
        <end position="1215"/>
    </location>
</feature>
<feature type="compositionally biased region" description="Polar residues" evidence="1">
    <location>
        <begin position="615"/>
        <end position="630"/>
    </location>
</feature>
<keyword evidence="5" id="KW-1185">Reference proteome</keyword>
<feature type="signal peptide" evidence="2">
    <location>
        <begin position="1"/>
        <end position="20"/>
    </location>
</feature>
<evidence type="ECO:0000256" key="1">
    <source>
        <dbReference type="SAM" id="MobiDB-lite"/>
    </source>
</evidence>
<proteinExistence type="predicted"/>
<evidence type="ECO:0000259" key="3">
    <source>
        <dbReference type="PROSITE" id="PS50022"/>
    </source>
</evidence>
<dbReference type="Pfam" id="PF00754">
    <property type="entry name" value="F5_F8_type_C"/>
    <property type="match status" value="1"/>
</dbReference>
<dbReference type="SUPFAM" id="SSF89372">
    <property type="entry name" value="Fucose-specific lectin"/>
    <property type="match status" value="1"/>
</dbReference>
<evidence type="ECO:0000313" key="5">
    <source>
        <dbReference type="Proteomes" id="UP000295075"/>
    </source>
</evidence>
<evidence type="ECO:0000313" key="4">
    <source>
        <dbReference type="EMBL" id="TDC18239.1"/>
    </source>
</evidence>
<dbReference type="AlphaFoldDB" id="A0A4R4P893"/>
<dbReference type="InterPro" id="IPR053850">
    <property type="entry name" value="Glyco_hydro_123_N_2"/>
</dbReference>
<dbReference type="RefSeq" id="WP_132414166.1">
    <property type="nucleotide sequence ID" value="NZ_SMKA01000253.1"/>
</dbReference>
<dbReference type="InterPro" id="IPR000421">
    <property type="entry name" value="FA58C"/>
</dbReference>
<feature type="domain" description="F5/8 type C" evidence="3">
    <location>
        <begin position="577"/>
        <end position="723"/>
    </location>
</feature>
<dbReference type="SUPFAM" id="SSF49785">
    <property type="entry name" value="Galactose-binding domain-like"/>
    <property type="match status" value="2"/>
</dbReference>
<dbReference type="EMBL" id="SMKA01000253">
    <property type="protein sequence ID" value="TDC18239.1"/>
    <property type="molecule type" value="Genomic_DNA"/>
</dbReference>
<dbReference type="InterPro" id="IPR007132">
    <property type="entry name" value="DUF346"/>
</dbReference>
<reference evidence="4 5" key="1">
    <citation type="submission" date="2019-03" db="EMBL/GenBank/DDBJ databases">
        <title>Draft genome sequences of novel Actinobacteria.</title>
        <authorList>
            <person name="Sahin N."/>
            <person name="Ay H."/>
            <person name="Saygin H."/>
        </authorList>
    </citation>
    <scope>NUCLEOTIDE SEQUENCE [LARGE SCALE GENOMIC DNA]</scope>
    <source>
        <strain evidence="4 5">JCM 30547</strain>
    </source>
</reference>
<dbReference type="OrthoDB" id="3795077at2"/>
<feature type="region of interest" description="Disordered" evidence="1">
    <location>
        <begin position="598"/>
        <end position="630"/>
    </location>
</feature>
<protein>
    <submittedName>
        <fullName evidence="4">DUF4091 domain-containing protein</fullName>
    </submittedName>
</protein>
<feature type="compositionally biased region" description="Polar residues" evidence="1">
    <location>
        <begin position="598"/>
        <end position="608"/>
    </location>
</feature>
<evidence type="ECO:0000256" key="2">
    <source>
        <dbReference type="SAM" id="SignalP"/>
    </source>
</evidence>
<dbReference type="InterPro" id="IPR008979">
    <property type="entry name" value="Galactose-bd-like_sf"/>
</dbReference>
<dbReference type="Pfam" id="PF13320">
    <property type="entry name" value="GH123_cat"/>
    <property type="match status" value="1"/>
</dbReference>
<organism evidence="4 5">
    <name type="scientific">Kribbella albertanoniae</name>
    <dbReference type="NCBI Taxonomy" id="1266829"/>
    <lineage>
        <taxon>Bacteria</taxon>
        <taxon>Bacillati</taxon>
        <taxon>Actinomycetota</taxon>
        <taxon>Actinomycetes</taxon>
        <taxon>Propionibacteriales</taxon>
        <taxon>Kribbellaceae</taxon>
        <taxon>Kribbella</taxon>
    </lineage>
</organism>
<gene>
    <name evidence="4" type="ORF">E1261_35765</name>
</gene>